<dbReference type="InterPro" id="IPR015943">
    <property type="entry name" value="WD40/YVTN_repeat-like_dom_sf"/>
</dbReference>
<dbReference type="Pfam" id="PF14583">
    <property type="entry name" value="Pectate_lyase22"/>
    <property type="match status" value="1"/>
</dbReference>
<dbReference type="GO" id="GO:0045490">
    <property type="term" value="P:pectin catabolic process"/>
    <property type="evidence" value="ECO:0007669"/>
    <property type="project" value="InterPro"/>
</dbReference>
<organism evidence="3 4">
    <name type="scientific">Pontibacter qinzhouensis</name>
    <dbReference type="NCBI Taxonomy" id="2603253"/>
    <lineage>
        <taxon>Bacteria</taxon>
        <taxon>Pseudomonadati</taxon>
        <taxon>Bacteroidota</taxon>
        <taxon>Cytophagia</taxon>
        <taxon>Cytophagales</taxon>
        <taxon>Hymenobacteraceae</taxon>
        <taxon>Pontibacter</taxon>
    </lineage>
</organism>
<dbReference type="OrthoDB" id="8432779at2"/>
<dbReference type="Proteomes" id="UP000321926">
    <property type="component" value="Unassembled WGS sequence"/>
</dbReference>
<gene>
    <name evidence="3" type="ORF">FVR03_07450</name>
</gene>
<dbReference type="InterPro" id="IPR027946">
    <property type="entry name" value="Ogl_dom"/>
</dbReference>
<evidence type="ECO:0000259" key="2">
    <source>
        <dbReference type="Pfam" id="PF14583"/>
    </source>
</evidence>
<dbReference type="Gene3D" id="2.130.10.10">
    <property type="entry name" value="YVTN repeat-like/Quinoprotein amine dehydrogenase"/>
    <property type="match status" value="1"/>
</dbReference>
<reference evidence="3 4" key="1">
    <citation type="submission" date="2019-08" db="EMBL/GenBank/DDBJ databases">
        <authorList>
            <person name="Shi S."/>
        </authorList>
    </citation>
    <scope>NUCLEOTIDE SEQUENCE [LARGE SCALE GENOMIC DNA]</scope>
    <source>
        <strain evidence="3 4">GY10130</strain>
    </source>
</reference>
<evidence type="ECO:0000313" key="4">
    <source>
        <dbReference type="Proteomes" id="UP000321926"/>
    </source>
</evidence>
<sequence>MKNRLLTIAAASMLFCMSLPATAQQKLETGAKKPMPQQWIDKDTGHKLMRLSSAPGSNSSFYFHNNPFVKQLKNEGDKMVFYNTDAAGTRQLYTINLKTLKNEQLTTSKSKKVGEILAPKRREVIYQTNDSVFATNIDTKKTRLVYVFPEGMRTGVTTLNADETLLAGSFAGPEKDEIYKQYPEKSDYFNRIFDAKIPHTLFTVNVETGEMKEIHSENTWLGHIQFSPTDPNLLMFCHEGPWHKVDRIWTYNMKTNEVKNMHKRTVEGEIAGHEFFSRDGKTIWFDQQVPRGVKFYLTGADVATGKEKQYEMDRNEWSIHFNISPDQKLFAGDGGDPGQVAKAEDGMWIYLFRPEGDKLKSEKLVNMKHHYYKHEPNVHFSPDGKWIIFRANFEGDSQVYAAEIAKSK</sequence>
<dbReference type="AlphaFoldDB" id="A0A5C8KAL6"/>
<proteinExistence type="predicted"/>
<keyword evidence="1" id="KW-0732">Signal</keyword>
<dbReference type="RefSeq" id="WP_147921113.1">
    <property type="nucleotide sequence ID" value="NZ_VRTY01000021.1"/>
</dbReference>
<dbReference type="EMBL" id="VRTY01000021">
    <property type="protein sequence ID" value="TXK48908.1"/>
    <property type="molecule type" value="Genomic_DNA"/>
</dbReference>
<dbReference type="GO" id="GO:0047487">
    <property type="term" value="F:oligogalacturonide lyase activity"/>
    <property type="evidence" value="ECO:0007669"/>
    <property type="project" value="InterPro"/>
</dbReference>
<comment type="caution">
    <text evidence="3">The sequence shown here is derived from an EMBL/GenBank/DDBJ whole genome shotgun (WGS) entry which is preliminary data.</text>
</comment>
<evidence type="ECO:0000256" key="1">
    <source>
        <dbReference type="SAM" id="SignalP"/>
    </source>
</evidence>
<dbReference type="PANTHER" id="PTHR36842">
    <property type="entry name" value="PROTEIN TOLB HOMOLOG"/>
    <property type="match status" value="1"/>
</dbReference>
<feature type="signal peptide" evidence="1">
    <location>
        <begin position="1"/>
        <end position="23"/>
    </location>
</feature>
<dbReference type="SUPFAM" id="SSF69304">
    <property type="entry name" value="Tricorn protease N-terminal domain"/>
    <property type="match status" value="1"/>
</dbReference>
<accession>A0A5C8KAL6</accession>
<feature type="chain" id="PRO_5022744362" description="Oligogalacturonate lyase domain-containing protein" evidence="1">
    <location>
        <begin position="24"/>
        <end position="408"/>
    </location>
</feature>
<feature type="domain" description="Oligogalacturonate lyase" evidence="2">
    <location>
        <begin position="40"/>
        <end position="407"/>
    </location>
</feature>
<protein>
    <recommendedName>
        <fullName evidence="2">Oligogalacturonate lyase domain-containing protein</fullName>
    </recommendedName>
</protein>
<keyword evidence="4" id="KW-1185">Reference proteome</keyword>
<dbReference type="PANTHER" id="PTHR36842:SF1">
    <property type="entry name" value="PROTEIN TOLB"/>
    <property type="match status" value="1"/>
</dbReference>
<evidence type="ECO:0000313" key="3">
    <source>
        <dbReference type="EMBL" id="TXK48908.1"/>
    </source>
</evidence>
<name>A0A5C8KAL6_9BACT</name>